<comment type="caution">
    <text evidence="2">The sequence shown here is derived from an EMBL/GenBank/DDBJ whole genome shotgun (WGS) entry which is preliminary data.</text>
</comment>
<keyword evidence="1" id="KW-0472">Membrane</keyword>
<sequence length="210" mass="22593">MAERASYDVGYRVGVGCAVLGAVMVLGVMVLAQRGLGRAVSVPLVLFGLAIMLAGILAGLRFKDLRVPPELQASMREVRQGQWVVNLVLITGAAVAVSVFAGAQMWNAASGEAAVQWPVLMVAAVFMLIGLIELTLYRWRPLLDEEITRRFAGEAKAWGFAAAVAGMAVSMGLMLVDLRWGVSSLLPVIAGSLWVAGLRLWWLMRRAERG</sequence>
<organism evidence="2 3">
    <name type="scientific">Brevundimonas terrae</name>
    <dbReference type="NCBI Taxonomy" id="363631"/>
    <lineage>
        <taxon>Bacteria</taxon>
        <taxon>Pseudomonadati</taxon>
        <taxon>Pseudomonadota</taxon>
        <taxon>Alphaproteobacteria</taxon>
        <taxon>Caulobacterales</taxon>
        <taxon>Caulobacteraceae</taxon>
        <taxon>Brevundimonas</taxon>
    </lineage>
</organism>
<feature type="transmembrane region" description="Helical" evidence="1">
    <location>
        <begin position="182"/>
        <end position="202"/>
    </location>
</feature>
<name>A0ABP3I0X5_9CAUL</name>
<gene>
    <name evidence="2" type="ORF">GCM10009093_09390</name>
</gene>
<feature type="transmembrane region" description="Helical" evidence="1">
    <location>
        <begin position="115"/>
        <end position="136"/>
    </location>
</feature>
<keyword evidence="1" id="KW-1133">Transmembrane helix</keyword>
<feature type="transmembrane region" description="Helical" evidence="1">
    <location>
        <begin position="12"/>
        <end position="32"/>
    </location>
</feature>
<evidence type="ECO:0000256" key="1">
    <source>
        <dbReference type="SAM" id="Phobius"/>
    </source>
</evidence>
<feature type="transmembrane region" description="Helical" evidence="1">
    <location>
        <begin position="44"/>
        <end position="62"/>
    </location>
</feature>
<dbReference type="RefSeq" id="WP_167174484.1">
    <property type="nucleotide sequence ID" value="NZ_BAAAEJ010000003.1"/>
</dbReference>
<keyword evidence="3" id="KW-1185">Reference proteome</keyword>
<reference evidence="3" key="1">
    <citation type="journal article" date="2019" name="Int. J. Syst. Evol. Microbiol.">
        <title>The Global Catalogue of Microorganisms (GCM) 10K type strain sequencing project: providing services to taxonomists for standard genome sequencing and annotation.</title>
        <authorList>
            <consortium name="The Broad Institute Genomics Platform"/>
            <consortium name="The Broad Institute Genome Sequencing Center for Infectious Disease"/>
            <person name="Wu L."/>
            <person name="Ma J."/>
        </authorList>
    </citation>
    <scope>NUCLEOTIDE SEQUENCE [LARGE SCALE GENOMIC DNA]</scope>
    <source>
        <strain evidence="3">JCM 13476</strain>
    </source>
</reference>
<dbReference type="Proteomes" id="UP001500791">
    <property type="component" value="Unassembled WGS sequence"/>
</dbReference>
<feature type="transmembrane region" description="Helical" evidence="1">
    <location>
        <begin position="157"/>
        <end position="176"/>
    </location>
</feature>
<proteinExistence type="predicted"/>
<accession>A0ABP3I0X5</accession>
<keyword evidence="1" id="KW-0812">Transmembrane</keyword>
<protein>
    <recommendedName>
        <fullName evidence="4">DUF2178 domain-containing protein</fullName>
    </recommendedName>
</protein>
<evidence type="ECO:0008006" key="4">
    <source>
        <dbReference type="Google" id="ProtNLM"/>
    </source>
</evidence>
<evidence type="ECO:0000313" key="3">
    <source>
        <dbReference type="Proteomes" id="UP001500791"/>
    </source>
</evidence>
<feature type="transmembrane region" description="Helical" evidence="1">
    <location>
        <begin position="83"/>
        <end position="103"/>
    </location>
</feature>
<evidence type="ECO:0000313" key="2">
    <source>
        <dbReference type="EMBL" id="GAA0384573.1"/>
    </source>
</evidence>
<dbReference type="EMBL" id="BAAAEJ010000003">
    <property type="protein sequence ID" value="GAA0384573.1"/>
    <property type="molecule type" value="Genomic_DNA"/>
</dbReference>